<dbReference type="Ensembl" id="ENSLACT00000011029.1">
    <property type="protein sequence ID" value="ENSLACP00000010948.1"/>
    <property type="gene ID" value="ENSLACG00000009632.1"/>
</dbReference>
<reference evidence="1" key="2">
    <citation type="submission" date="2025-08" db="UniProtKB">
        <authorList>
            <consortium name="Ensembl"/>
        </authorList>
    </citation>
    <scope>IDENTIFICATION</scope>
</reference>
<dbReference type="GO" id="GO:0016567">
    <property type="term" value="P:protein ubiquitination"/>
    <property type="evidence" value="ECO:0007669"/>
    <property type="project" value="TreeGrafter"/>
</dbReference>
<dbReference type="Proteomes" id="UP000008672">
    <property type="component" value="Unassembled WGS sequence"/>
</dbReference>
<sequence length="149" mass="16299">IQIGRQKSKMENSSGLLNPMASPALMVLASTAEATRSTSAPCQQSRPFGVPVTLEKPTQMPFLGASYSLAAMYHHQECLATGVPVRDYPHQLLPLHPQFAHPSLDRAGVSMLGYGTIRPFPPFPLPEEVDRYQPPYIAAKRQKTLATAE</sequence>
<dbReference type="HOGENOM" id="CLU_1753874_0_0_1"/>
<evidence type="ECO:0000313" key="1">
    <source>
        <dbReference type="Ensembl" id="ENSLACP00000010948.1"/>
    </source>
</evidence>
<dbReference type="GeneTree" id="ENSGT00390000016573"/>
<organism evidence="1 2">
    <name type="scientific">Latimeria chalumnae</name>
    <name type="common">Coelacanth</name>
    <dbReference type="NCBI Taxonomy" id="7897"/>
    <lineage>
        <taxon>Eukaryota</taxon>
        <taxon>Metazoa</taxon>
        <taxon>Chordata</taxon>
        <taxon>Craniata</taxon>
        <taxon>Vertebrata</taxon>
        <taxon>Euteleostomi</taxon>
        <taxon>Coelacanthiformes</taxon>
        <taxon>Coelacanthidae</taxon>
        <taxon>Latimeria</taxon>
    </lineage>
</organism>
<dbReference type="PANTHER" id="PTHR13459">
    <property type="entry name" value="E3 UBIQUITIN-PROTEIN LIGASE RNF220 ISOFORM X1"/>
    <property type="match status" value="1"/>
</dbReference>
<name>H3AMS7_LATCH</name>
<dbReference type="AlphaFoldDB" id="H3AMS7"/>
<dbReference type="InterPro" id="IPR052443">
    <property type="entry name" value="E3_ubiq-ligase_RNF220-like"/>
</dbReference>
<reference evidence="2" key="1">
    <citation type="submission" date="2011-08" db="EMBL/GenBank/DDBJ databases">
        <title>The draft genome of Latimeria chalumnae.</title>
        <authorList>
            <person name="Di Palma F."/>
            <person name="Alfoldi J."/>
            <person name="Johnson J."/>
            <person name="Berlin A."/>
            <person name="Gnerre S."/>
            <person name="Jaffe D."/>
            <person name="MacCallum I."/>
            <person name="Young S."/>
            <person name="Walker B.J."/>
            <person name="Lander E."/>
            <person name="Lindblad-Toh K."/>
        </authorList>
    </citation>
    <scope>NUCLEOTIDE SEQUENCE [LARGE SCALE GENOMIC DNA]</scope>
    <source>
        <strain evidence="2">Wild caught</strain>
    </source>
</reference>
<dbReference type="InParanoid" id="H3AMS7"/>
<dbReference type="eggNOG" id="ENOG502QR1N">
    <property type="taxonomic scope" value="Eukaryota"/>
</dbReference>
<dbReference type="GO" id="GO:0061630">
    <property type="term" value="F:ubiquitin protein ligase activity"/>
    <property type="evidence" value="ECO:0007669"/>
    <property type="project" value="TreeGrafter"/>
</dbReference>
<accession>H3AMS7</accession>
<proteinExistence type="predicted"/>
<evidence type="ECO:0000313" key="2">
    <source>
        <dbReference type="Proteomes" id="UP000008672"/>
    </source>
</evidence>
<dbReference type="EMBL" id="AFYH01197666">
    <property type="status" value="NOT_ANNOTATED_CDS"/>
    <property type="molecule type" value="Genomic_DNA"/>
</dbReference>
<protein>
    <submittedName>
        <fullName evidence="1">Uncharacterized protein</fullName>
    </submittedName>
</protein>
<dbReference type="PANTHER" id="PTHR13459:SF4">
    <property type="entry name" value="RING-TYPE DOMAIN-CONTAINING PROTEIN"/>
    <property type="match status" value="1"/>
</dbReference>
<reference evidence="1" key="3">
    <citation type="submission" date="2025-09" db="UniProtKB">
        <authorList>
            <consortium name="Ensembl"/>
        </authorList>
    </citation>
    <scope>IDENTIFICATION</scope>
</reference>
<keyword evidence="2" id="KW-1185">Reference proteome</keyword>